<evidence type="ECO:0000259" key="2">
    <source>
        <dbReference type="Pfam" id="PF19424"/>
    </source>
</evidence>
<dbReference type="Proteomes" id="UP001445076">
    <property type="component" value="Unassembled WGS sequence"/>
</dbReference>
<evidence type="ECO:0000313" key="4">
    <source>
        <dbReference type="Proteomes" id="UP001445076"/>
    </source>
</evidence>
<dbReference type="InterPro" id="IPR045852">
    <property type="entry name" value="UNC80_central"/>
</dbReference>
<dbReference type="GO" id="GO:0005261">
    <property type="term" value="F:monoatomic cation channel activity"/>
    <property type="evidence" value="ECO:0007669"/>
    <property type="project" value="TreeGrafter"/>
</dbReference>
<feature type="non-terminal residue" evidence="3">
    <location>
        <position position="246"/>
    </location>
</feature>
<dbReference type="GO" id="GO:0055080">
    <property type="term" value="P:monoatomic cation homeostasis"/>
    <property type="evidence" value="ECO:0007669"/>
    <property type="project" value="TreeGrafter"/>
</dbReference>
<sequence>ASHNSSFKRRSFKLSRRSKEPDTEAIKRSDSVRSRRKVSAVSERSDTSEHLEQEASGEESPGVLSNEELPESPSDGDIDEESLTSTMPWLKVIVRMSSLYNMTCTHQTFCHPHCYRRNMRACRRLMHAVRKIYGEEFEEQEEEPAGAVDVGQDAKKDKKQARKASEQGHSSPLKRKESFARRDKIDRSVDISAVLSRLGHHQGSAVHLSKDTIDTDGDGKEMMKESSNKDEEKKKTRKGDTPIIKY</sequence>
<dbReference type="Pfam" id="PF19424">
    <property type="entry name" value="UNC80"/>
    <property type="match status" value="1"/>
</dbReference>
<dbReference type="AlphaFoldDB" id="A0AAW0X175"/>
<accession>A0AAW0X175</accession>
<evidence type="ECO:0000313" key="3">
    <source>
        <dbReference type="EMBL" id="KAK8734019.1"/>
    </source>
</evidence>
<feature type="compositionally biased region" description="Acidic residues" evidence="1">
    <location>
        <begin position="68"/>
        <end position="82"/>
    </location>
</feature>
<dbReference type="PANTHER" id="PTHR31781:SF1">
    <property type="entry name" value="PROTEIN UNC-80 HOMOLOG"/>
    <property type="match status" value="1"/>
</dbReference>
<organism evidence="3 4">
    <name type="scientific">Cherax quadricarinatus</name>
    <name type="common">Australian red claw crayfish</name>
    <dbReference type="NCBI Taxonomy" id="27406"/>
    <lineage>
        <taxon>Eukaryota</taxon>
        <taxon>Metazoa</taxon>
        <taxon>Ecdysozoa</taxon>
        <taxon>Arthropoda</taxon>
        <taxon>Crustacea</taxon>
        <taxon>Multicrustacea</taxon>
        <taxon>Malacostraca</taxon>
        <taxon>Eumalacostraca</taxon>
        <taxon>Eucarida</taxon>
        <taxon>Decapoda</taxon>
        <taxon>Pleocyemata</taxon>
        <taxon>Astacidea</taxon>
        <taxon>Parastacoidea</taxon>
        <taxon>Parastacidae</taxon>
        <taxon>Cherax</taxon>
    </lineage>
</organism>
<feature type="compositionally biased region" description="Basic residues" evidence="1">
    <location>
        <begin position="1"/>
        <end position="16"/>
    </location>
</feature>
<feature type="region of interest" description="Disordered" evidence="1">
    <location>
        <begin position="1"/>
        <end position="83"/>
    </location>
</feature>
<dbReference type="GO" id="GO:0034703">
    <property type="term" value="C:cation channel complex"/>
    <property type="evidence" value="ECO:0007669"/>
    <property type="project" value="TreeGrafter"/>
</dbReference>
<feature type="region of interest" description="Disordered" evidence="1">
    <location>
        <begin position="137"/>
        <end position="182"/>
    </location>
</feature>
<name>A0AAW0X175_CHEQU</name>
<dbReference type="EMBL" id="JARKIK010000052">
    <property type="protein sequence ID" value="KAK8734019.1"/>
    <property type="molecule type" value="Genomic_DNA"/>
</dbReference>
<feature type="compositionally biased region" description="Basic and acidic residues" evidence="1">
    <location>
        <begin position="17"/>
        <end position="33"/>
    </location>
</feature>
<dbReference type="GO" id="GO:0030424">
    <property type="term" value="C:axon"/>
    <property type="evidence" value="ECO:0007669"/>
    <property type="project" value="TreeGrafter"/>
</dbReference>
<comment type="caution">
    <text evidence="3">The sequence shown here is derived from an EMBL/GenBank/DDBJ whole genome shotgun (WGS) entry which is preliminary data.</text>
</comment>
<evidence type="ECO:0000256" key="1">
    <source>
        <dbReference type="SAM" id="MobiDB-lite"/>
    </source>
</evidence>
<feature type="compositionally biased region" description="Basic and acidic residues" evidence="1">
    <location>
        <begin position="208"/>
        <end position="240"/>
    </location>
</feature>
<dbReference type="PANTHER" id="PTHR31781">
    <property type="entry name" value="UNC80"/>
    <property type="match status" value="1"/>
</dbReference>
<protein>
    <recommendedName>
        <fullName evidence="2">Protein UNC80 central region domain-containing protein</fullName>
    </recommendedName>
</protein>
<feature type="region of interest" description="Disordered" evidence="1">
    <location>
        <begin position="197"/>
        <end position="246"/>
    </location>
</feature>
<feature type="non-terminal residue" evidence="3">
    <location>
        <position position="1"/>
    </location>
</feature>
<gene>
    <name evidence="3" type="ORF">OTU49_006302</name>
</gene>
<proteinExistence type="predicted"/>
<feature type="domain" description="Protein UNC80 central region" evidence="2">
    <location>
        <begin position="4"/>
        <end position="178"/>
    </location>
</feature>
<reference evidence="3 4" key="1">
    <citation type="journal article" date="2024" name="BMC Genomics">
        <title>Genome assembly of redclaw crayfish (Cherax quadricarinatus) provides insights into its immune adaptation and hypoxia tolerance.</title>
        <authorList>
            <person name="Liu Z."/>
            <person name="Zheng J."/>
            <person name="Li H."/>
            <person name="Fang K."/>
            <person name="Wang S."/>
            <person name="He J."/>
            <person name="Zhou D."/>
            <person name="Weng S."/>
            <person name="Chi M."/>
            <person name="Gu Z."/>
            <person name="He J."/>
            <person name="Li F."/>
            <person name="Wang M."/>
        </authorList>
    </citation>
    <scope>NUCLEOTIDE SEQUENCE [LARGE SCALE GENOMIC DNA]</scope>
    <source>
        <strain evidence="3">ZL_2023a</strain>
    </source>
</reference>
<keyword evidence="4" id="KW-1185">Reference proteome</keyword>
<feature type="compositionally biased region" description="Basic and acidic residues" evidence="1">
    <location>
        <begin position="43"/>
        <end position="53"/>
    </location>
</feature>